<dbReference type="SUPFAM" id="SSF51120">
    <property type="entry name" value="beta-Roll"/>
    <property type="match status" value="2"/>
</dbReference>
<dbReference type="InterPro" id="IPR036691">
    <property type="entry name" value="Endo/exonu/phosph_ase_sf"/>
</dbReference>
<dbReference type="PANTHER" id="PTHR46928">
    <property type="entry name" value="MESENCHYME-SPECIFIC CELL SURFACE GLYCOPROTEIN"/>
    <property type="match status" value="1"/>
</dbReference>
<dbReference type="PROSITE" id="PS00330">
    <property type="entry name" value="HEMOLYSIN_CALCIUM"/>
    <property type="match status" value="1"/>
</dbReference>
<dbReference type="Gene3D" id="3.60.21.10">
    <property type="match status" value="1"/>
</dbReference>
<dbReference type="SUPFAM" id="SSF50969">
    <property type="entry name" value="YVTN repeat-like/Quinoprotein amine dehydrogenase"/>
    <property type="match status" value="1"/>
</dbReference>
<dbReference type="GO" id="GO:0009166">
    <property type="term" value="P:nucleotide catabolic process"/>
    <property type="evidence" value="ECO:0007669"/>
    <property type="project" value="InterPro"/>
</dbReference>
<dbReference type="EMBL" id="AUZM01000006">
    <property type="protein sequence ID" value="ERT09025.1"/>
    <property type="molecule type" value="Genomic_DNA"/>
</dbReference>
<dbReference type="NCBIfam" id="NF038117">
    <property type="entry name" value="choice_anch_I"/>
    <property type="match status" value="1"/>
</dbReference>
<dbReference type="InterPro" id="IPR052956">
    <property type="entry name" value="Mesenchyme-surface_protein"/>
</dbReference>
<organism evidence="3 4">
    <name type="scientific">Lyngbya aestuarii BL J</name>
    <dbReference type="NCBI Taxonomy" id="1348334"/>
    <lineage>
        <taxon>Bacteria</taxon>
        <taxon>Bacillati</taxon>
        <taxon>Cyanobacteriota</taxon>
        <taxon>Cyanophyceae</taxon>
        <taxon>Oscillatoriophycideae</taxon>
        <taxon>Oscillatoriales</taxon>
        <taxon>Microcoleaceae</taxon>
        <taxon>Lyngbya</taxon>
    </lineage>
</organism>
<dbReference type="Gene3D" id="2.130.10.10">
    <property type="entry name" value="YVTN repeat-like/Quinoprotein amine dehydrogenase"/>
    <property type="match status" value="1"/>
</dbReference>
<dbReference type="Pfam" id="PF02872">
    <property type="entry name" value="5_nucleotid_C"/>
    <property type="match status" value="1"/>
</dbReference>
<dbReference type="OrthoDB" id="9768561at2"/>
<dbReference type="GO" id="GO:0016020">
    <property type="term" value="C:membrane"/>
    <property type="evidence" value="ECO:0007669"/>
    <property type="project" value="InterPro"/>
</dbReference>
<dbReference type="Gene3D" id="2.60.40.10">
    <property type="entry name" value="Immunoglobulins"/>
    <property type="match status" value="1"/>
</dbReference>
<dbReference type="Gene3D" id="2.150.10.10">
    <property type="entry name" value="Serralysin-like metalloprotease, C-terminal"/>
    <property type="match status" value="2"/>
</dbReference>
<dbReference type="InterPro" id="IPR018511">
    <property type="entry name" value="Hemolysin-typ_Ca-bd_CS"/>
</dbReference>
<dbReference type="SUPFAM" id="SSF55816">
    <property type="entry name" value="5'-nucleotidase (syn. UDP-sugar hydrolase), C-terminal domain"/>
    <property type="match status" value="1"/>
</dbReference>
<dbReference type="InterPro" id="IPR055188">
    <property type="entry name" value="Choice_anch_I"/>
</dbReference>
<dbReference type="InterPro" id="IPR029052">
    <property type="entry name" value="Metallo-depent_PP-like"/>
</dbReference>
<dbReference type="PATRIC" id="fig|1348334.3.peg.956"/>
<dbReference type="InterPro" id="IPR001343">
    <property type="entry name" value="Hemolysn_Ca-bd"/>
</dbReference>
<sequence length="2086" mass="223234">MRFATFNASLFRGEEGELIADLTTPDNPPDPDDNDNDPQEIAEIIQRVNPDVLLINEFDYNADQPNAAIDLFRDNYLEVSQNGQTPVEYPFVYVAPSNTGVASGFDLDNNGETVTTPGVNNGYANDALGFGNFPGQFGMVLLSKYPIDTENIRTFQNFLWKDMPNALLPDDPTTPEPNDWYSEEELAVLPLSSKSHWDIPLEVDGEIIHVLASHPTPPTFDGEEDRNGRRNHDEIRFWADYVTPNSGDYIVDDTGTTGGLAEGSAFVIMGDQNADPFDGDSFDNAISQLIENPNILASATDVNITPDSNGGTIAATTQAGANLDHAGNPAFDTADFNDAAPGNLRVDYVLPSDELEIEEAEVFWPAPGTPEAELVDASDHRLVFADLAFEEETDPGTPFTLEILHAADQEAGIPAITDAVNFSAVLNALEADPEFENTLKLTSGDIFIAGPFFNTSREIYGEPGIADILINNALGFQASAIGNHEFDLGPGALNTLIRPDAEITGPGIPEGGYPGTAFPYLSTNLDFTGEPDLAELVVDPAEAPQPNTITDSVIFEVNGESIGVVGATTPRLPAIANIGDITVTPPDPDDINALAATIQPAVDELVNQGIDKIILAAHMQQISVEEQLAELLTDVDIIMAGGSNTILANEDDILREGDTAAGPYPIEKTSASDEPVYVINTDGNYQYVGRLIADFDANGIITGIGEKSGAYATDEAGVDRVYEEDVNPADVADPTIVEVTSAINEIVQVKEGNVFGLTDVFLNGTRGDVRTQETNLGNLSADANLEIAQEYDEDVIVSIKNGGGIRDNIGVAFVPPGGVSDELEKLPPQAVPGLKEEGEISQLDIENALRFNNDLSLLTVTATELKQILEHGVAGVAPGSTPGQFPQVGGLRFTYDPTQQAIEFERDDNQNATGVATEGERIVSLEIVDEDGTAVDTVVENGEIIGNENREIRLVTLGFLAGGGDSYPFPLFGENRVNLVEQPAPETNLETFADDGTEQDALAEYLAETFPVDEDANTPAFTQEDTPPEQDQRIQQIETETPPPQPPQPQPREKILEVQGRFETGIFDDSASQINVFDTTTQRAFVTNNADVSLDILDFSNPAEPTLFQRVDLSSFGGVVNSVTIFEGLLAVAVEANVGQENGQIIFLDRSGNIQGESIIAGALPDMVTFTPDGSKILVANEGEPNADYTVDPEGSISIIDVETREVTTATFTDFNDQIDELKQAGVRIFGPNATVAQDVEPEFISVSPDSTTAYVGLQENNAIAVVDIATSTVTDIFPLGFKDHSQIPLDASDRDEAINITTYQNLFGMYQPDGIATYEANGVTYIVTANEGDSRDYDTFGEEADIADLILDPTAFPNAAELQLDENLGRLEVTTTLGDTDSDGDFDELYAFGGRSFSIWEPTEDGLNLVFDSGDQFEQIIAQQFPDFFNTTNDENEFDNRSNDKGPETEGVAIGEIDEKTYAFISLERMGGIMSYDITNPSQPQFIEYINPRDFSGDPEAGTAGDLAPEGITFVPGENPQLIVSNEVSGTTTAYSITAQNSAPVFSEDLPDDLSLGELQNLSNPDNLEGISIADFVGEISNDSDDDDIGIAIAGVDNTNGSWEYSSNNGESWIEITGVSPENAILLSATFQIRFIASGEFTGTLERAITFFAWDGTFGESGSFANVTQTGQTTAFSETFQTASLTVIEQQNIPPVVVEDIPSQTGEVNIGFNLNVANNFNDDDEDPLTFSSQNLPAGLTLDENTGLIIGTPVNEGTFNVTVVASDGEAEAETSFEFNVSPFIIPEIPPLPEDEEEPPVDDGEDDDDDDDDEEEPPVDDGEDDDDGDDDDDDDGETPEPPVPAVDVEIPVRPPNTTTNIIEGDQDDNELLGTDEGEEIFGFQGSDLLAALNGDDNIYGGGEDDLILAGQGNDNCYGDAGNDSIFGGIGGTLPGDQESDLDYIEGGNGNDIIFGNTDADTILGGNGDDIVFAGKGDDLVNGGEGNDFITGDEGSDTLLGGNGRDRFLFVEGSGTDLIADYEDGQDLFVLGEGLTFDQLTITQISGLTQIQVSSTDEVLATLPGVAVGDIGQEDFTLFEPIETPLES</sequence>
<dbReference type="GO" id="GO:0000166">
    <property type="term" value="F:nucleotide binding"/>
    <property type="evidence" value="ECO:0007669"/>
    <property type="project" value="InterPro"/>
</dbReference>
<dbReference type="Pfam" id="PF22494">
    <property type="entry name" value="choice_anch_I"/>
    <property type="match status" value="1"/>
</dbReference>
<feature type="region of interest" description="Disordered" evidence="1">
    <location>
        <begin position="1010"/>
        <end position="1034"/>
    </location>
</feature>
<feature type="region of interest" description="Disordered" evidence="1">
    <location>
        <begin position="1773"/>
        <end position="1866"/>
    </location>
</feature>
<dbReference type="InterPro" id="IPR011044">
    <property type="entry name" value="Quino_amine_DH_bsu"/>
</dbReference>
<evidence type="ECO:0000259" key="2">
    <source>
        <dbReference type="SMART" id="SM00736"/>
    </source>
</evidence>
<dbReference type="SUPFAM" id="SSF56219">
    <property type="entry name" value="DNase I-like"/>
    <property type="match status" value="1"/>
</dbReference>
<dbReference type="RefSeq" id="WP_023064856.1">
    <property type="nucleotide sequence ID" value="NZ_AUZM01000006.1"/>
</dbReference>
<dbReference type="PRINTS" id="PR00313">
    <property type="entry name" value="CABNDNGRPT"/>
</dbReference>
<keyword evidence="3" id="KW-0269">Exonuclease</keyword>
<feature type="domain" description="Dystroglycan-type cadherin-like" evidence="2">
    <location>
        <begin position="1697"/>
        <end position="1789"/>
    </location>
</feature>
<dbReference type="Gene3D" id="3.90.780.10">
    <property type="entry name" value="5'-Nucleotidase, C-terminal domain"/>
    <property type="match status" value="1"/>
</dbReference>
<dbReference type="Proteomes" id="UP000017127">
    <property type="component" value="Unassembled WGS sequence"/>
</dbReference>
<comment type="caution">
    <text evidence="3">The sequence shown here is derived from an EMBL/GenBank/DDBJ whole genome shotgun (WGS) entry which is preliminary data.</text>
</comment>
<dbReference type="InterPro" id="IPR036907">
    <property type="entry name" value="5'-Nucleotdase_C_sf"/>
</dbReference>
<dbReference type="SMART" id="SM00736">
    <property type="entry name" value="CADG"/>
    <property type="match status" value="1"/>
</dbReference>
<dbReference type="Gene3D" id="3.60.10.10">
    <property type="entry name" value="Endonuclease/exonuclease/phosphatase"/>
    <property type="match status" value="1"/>
</dbReference>
<gene>
    <name evidence="3" type="ORF">M595_0980</name>
</gene>
<dbReference type="SUPFAM" id="SSF49313">
    <property type="entry name" value="Cadherin-like"/>
    <property type="match status" value="1"/>
</dbReference>
<dbReference type="Pfam" id="PF03372">
    <property type="entry name" value="Exo_endo_phos"/>
    <property type="match status" value="1"/>
</dbReference>
<dbReference type="InterPro" id="IPR006146">
    <property type="entry name" value="5'-Nucleotdase_CS"/>
</dbReference>
<dbReference type="SUPFAM" id="SSF56300">
    <property type="entry name" value="Metallo-dependent phosphatases"/>
    <property type="match status" value="1"/>
</dbReference>
<dbReference type="PANTHER" id="PTHR46928:SF1">
    <property type="entry name" value="MESENCHYME-SPECIFIC CELL SURFACE GLYCOPROTEIN"/>
    <property type="match status" value="1"/>
</dbReference>
<keyword evidence="3" id="KW-0378">Hydrolase</keyword>
<proteinExistence type="predicted"/>
<keyword evidence="4" id="KW-1185">Reference proteome</keyword>
<reference evidence="3 4" key="1">
    <citation type="journal article" date="2013" name="Front. Microbiol.">
        <title>Comparative genomic analyses of the cyanobacterium, Lyngbya aestuarii BL J, a powerful hydrogen producer.</title>
        <authorList>
            <person name="Kothari A."/>
            <person name="Vaughn M."/>
            <person name="Garcia-Pichel F."/>
        </authorList>
    </citation>
    <scope>NUCLEOTIDE SEQUENCE [LARGE SCALE GENOMIC DNA]</scope>
    <source>
        <strain evidence="3 4">BL J</strain>
    </source>
</reference>
<accession>U7QPJ4</accession>
<dbReference type="Pfam" id="PF05345">
    <property type="entry name" value="He_PIG"/>
    <property type="match status" value="1"/>
</dbReference>
<dbReference type="Pfam" id="PF00353">
    <property type="entry name" value="HemolysinCabind"/>
    <property type="match status" value="2"/>
</dbReference>
<feature type="compositionally biased region" description="Acidic residues" evidence="1">
    <location>
        <begin position="1792"/>
        <end position="1837"/>
    </location>
</feature>
<protein>
    <submittedName>
        <fullName evidence="3">Endonuclease/Exonuclease/phosphatase family protein</fullName>
    </submittedName>
</protein>
<evidence type="ECO:0000313" key="4">
    <source>
        <dbReference type="Proteomes" id="UP000017127"/>
    </source>
</evidence>
<evidence type="ECO:0000313" key="3">
    <source>
        <dbReference type="EMBL" id="ERT09025.1"/>
    </source>
</evidence>
<dbReference type="InterPro" id="IPR008334">
    <property type="entry name" value="5'-Nucleotdase_C"/>
</dbReference>
<dbReference type="InterPro" id="IPR013783">
    <property type="entry name" value="Ig-like_fold"/>
</dbReference>
<dbReference type="InterPro" id="IPR015919">
    <property type="entry name" value="Cadherin-like_sf"/>
</dbReference>
<dbReference type="PROSITE" id="PS00786">
    <property type="entry name" value="5_NUCLEOTIDASE_2"/>
    <property type="match status" value="1"/>
</dbReference>
<dbReference type="GO" id="GO:0004519">
    <property type="term" value="F:endonuclease activity"/>
    <property type="evidence" value="ECO:0007669"/>
    <property type="project" value="UniProtKB-KW"/>
</dbReference>
<name>U7QPJ4_9CYAN</name>
<dbReference type="InterPro" id="IPR011049">
    <property type="entry name" value="Serralysin-like_metalloprot_C"/>
</dbReference>
<keyword evidence="3" id="KW-0540">Nuclease</keyword>
<evidence type="ECO:0000256" key="1">
    <source>
        <dbReference type="SAM" id="MobiDB-lite"/>
    </source>
</evidence>
<dbReference type="InterPro" id="IPR006644">
    <property type="entry name" value="Cadg"/>
</dbReference>
<dbReference type="GO" id="GO:0005509">
    <property type="term" value="F:calcium ion binding"/>
    <property type="evidence" value="ECO:0007669"/>
    <property type="project" value="InterPro"/>
</dbReference>
<dbReference type="InterPro" id="IPR005135">
    <property type="entry name" value="Endo/exonuclease/phosphatase"/>
</dbReference>
<keyword evidence="3" id="KW-0255">Endonuclease</keyword>
<dbReference type="InterPro" id="IPR015943">
    <property type="entry name" value="WD40/YVTN_repeat-like_dom_sf"/>
</dbReference>
<dbReference type="GO" id="GO:0004527">
    <property type="term" value="F:exonuclease activity"/>
    <property type="evidence" value="ECO:0007669"/>
    <property type="project" value="UniProtKB-KW"/>
</dbReference>